<reference evidence="1 2" key="1">
    <citation type="submission" date="2023-03" db="EMBL/GenBank/DDBJ databases">
        <title>High recombination rates correlate with genetic variation in Cardiocondyla obscurior ants.</title>
        <authorList>
            <person name="Errbii M."/>
        </authorList>
    </citation>
    <scope>NUCLEOTIDE SEQUENCE [LARGE SCALE GENOMIC DNA]</scope>
    <source>
        <strain evidence="1">Alpha-2009</strain>
        <tissue evidence="1">Whole body</tissue>
    </source>
</reference>
<dbReference type="AlphaFoldDB" id="A0AAW2GLF1"/>
<gene>
    <name evidence="1" type="ORF">PUN28_003272</name>
</gene>
<dbReference type="EMBL" id="JADYXP020000003">
    <property type="protein sequence ID" value="KAL0127894.1"/>
    <property type="molecule type" value="Genomic_DNA"/>
</dbReference>
<organism evidence="1 2">
    <name type="scientific">Cardiocondyla obscurior</name>
    <dbReference type="NCBI Taxonomy" id="286306"/>
    <lineage>
        <taxon>Eukaryota</taxon>
        <taxon>Metazoa</taxon>
        <taxon>Ecdysozoa</taxon>
        <taxon>Arthropoda</taxon>
        <taxon>Hexapoda</taxon>
        <taxon>Insecta</taxon>
        <taxon>Pterygota</taxon>
        <taxon>Neoptera</taxon>
        <taxon>Endopterygota</taxon>
        <taxon>Hymenoptera</taxon>
        <taxon>Apocrita</taxon>
        <taxon>Aculeata</taxon>
        <taxon>Formicoidea</taxon>
        <taxon>Formicidae</taxon>
        <taxon>Myrmicinae</taxon>
        <taxon>Cardiocondyla</taxon>
    </lineage>
</organism>
<name>A0AAW2GLF1_9HYME</name>
<proteinExistence type="predicted"/>
<dbReference type="Proteomes" id="UP001430953">
    <property type="component" value="Unassembled WGS sequence"/>
</dbReference>
<evidence type="ECO:0000313" key="1">
    <source>
        <dbReference type="EMBL" id="KAL0127894.1"/>
    </source>
</evidence>
<accession>A0AAW2GLF1</accession>
<sequence length="120" mass="14000">MDLKKWLNNNLSAADYSYYGRGSRAANGRKESAERARWTDKLMGRYGSEESRKDKEEKDPPFWNGGRLLLALVQFRTSRCRKEKDECREKCNNKWASGGSRSNMTFAIERNGVTKKYYAR</sequence>
<comment type="caution">
    <text evidence="1">The sequence shown here is derived from an EMBL/GenBank/DDBJ whole genome shotgun (WGS) entry which is preliminary data.</text>
</comment>
<protein>
    <submittedName>
        <fullName evidence="1">Uncharacterized protein</fullName>
    </submittedName>
</protein>
<evidence type="ECO:0000313" key="2">
    <source>
        <dbReference type="Proteomes" id="UP001430953"/>
    </source>
</evidence>
<keyword evidence="2" id="KW-1185">Reference proteome</keyword>